<dbReference type="Proteomes" id="UP001055108">
    <property type="component" value="Unassembled WGS sequence"/>
</dbReference>
<feature type="region of interest" description="Disordered" evidence="1">
    <location>
        <begin position="135"/>
        <end position="299"/>
    </location>
</feature>
<evidence type="ECO:0000313" key="2">
    <source>
        <dbReference type="EMBL" id="GJD81471.1"/>
    </source>
</evidence>
<feature type="compositionally biased region" description="Basic and acidic residues" evidence="1">
    <location>
        <begin position="211"/>
        <end position="220"/>
    </location>
</feature>
<dbReference type="AlphaFoldDB" id="A0AA37HTP4"/>
<gene>
    <name evidence="2" type="ORF">NBEOAGPD_4720</name>
</gene>
<protein>
    <submittedName>
        <fullName evidence="2">Uncharacterized protein</fullName>
    </submittedName>
</protein>
<feature type="compositionally biased region" description="Low complexity" evidence="1">
    <location>
        <begin position="289"/>
        <end position="299"/>
    </location>
</feature>
<feature type="region of interest" description="Disordered" evidence="1">
    <location>
        <begin position="1"/>
        <end position="73"/>
    </location>
</feature>
<organism evidence="2 3">
    <name type="scientific">Methylobacterium gregans</name>
    <dbReference type="NCBI Taxonomy" id="374424"/>
    <lineage>
        <taxon>Bacteria</taxon>
        <taxon>Pseudomonadati</taxon>
        <taxon>Pseudomonadota</taxon>
        <taxon>Alphaproteobacteria</taxon>
        <taxon>Hyphomicrobiales</taxon>
        <taxon>Methylobacteriaceae</taxon>
        <taxon>Methylobacterium</taxon>
    </lineage>
</organism>
<feature type="compositionally biased region" description="Polar residues" evidence="1">
    <location>
        <begin position="61"/>
        <end position="70"/>
    </location>
</feature>
<reference evidence="2" key="2">
    <citation type="submission" date="2021-08" db="EMBL/GenBank/DDBJ databases">
        <authorList>
            <person name="Tani A."/>
            <person name="Ola A."/>
            <person name="Ogura Y."/>
            <person name="Katsura K."/>
            <person name="Hayashi T."/>
        </authorList>
    </citation>
    <scope>NUCLEOTIDE SEQUENCE</scope>
    <source>
        <strain evidence="2">NBRC 103626</strain>
    </source>
</reference>
<evidence type="ECO:0000256" key="1">
    <source>
        <dbReference type="SAM" id="MobiDB-lite"/>
    </source>
</evidence>
<feature type="compositionally biased region" description="Basic and acidic residues" evidence="1">
    <location>
        <begin position="184"/>
        <end position="199"/>
    </location>
</feature>
<feature type="compositionally biased region" description="Basic and acidic residues" evidence="1">
    <location>
        <begin position="143"/>
        <end position="154"/>
    </location>
</feature>
<feature type="compositionally biased region" description="Basic residues" evidence="1">
    <location>
        <begin position="170"/>
        <end position="183"/>
    </location>
</feature>
<keyword evidence="3" id="KW-1185">Reference proteome</keyword>
<comment type="caution">
    <text evidence="2">The sequence shown here is derived from an EMBL/GenBank/DDBJ whole genome shotgun (WGS) entry which is preliminary data.</text>
</comment>
<evidence type="ECO:0000313" key="3">
    <source>
        <dbReference type="Proteomes" id="UP001055108"/>
    </source>
</evidence>
<reference evidence="2" key="1">
    <citation type="journal article" date="2016" name="Front. Microbiol.">
        <title>Genome Sequence of the Piezophilic, Mesophilic Sulfate-Reducing Bacterium Desulfovibrio indicus J2T.</title>
        <authorList>
            <person name="Cao J."/>
            <person name="Maignien L."/>
            <person name="Shao Z."/>
            <person name="Alain K."/>
            <person name="Jebbar M."/>
        </authorList>
    </citation>
    <scope>NUCLEOTIDE SEQUENCE</scope>
    <source>
        <strain evidence="2">NBRC 103626</strain>
    </source>
</reference>
<accession>A0AA37HTP4</accession>
<dbReference type="EMBL" id="BPQM01000140">
    <property type="protein sequence ID" value="GJD81471.1"/>
    <property type="molecule type" value="Genomic_DNA"/>
</dbReference>
<sequence length="299" mass="33044">MAGGFGGHGRVLAHSPKGVSFRATQPWIPPGAGHRRSTEEDQVASAWVARERESGPRARSLSMTEGQVHNTDPAAVEVCRTRRRPPARREPTQLAAPASHDHGIALSCRSGLCYGHAGSEGPRCPQGWWQDLDRLPGTRPHRRGADAVGREFRPVRRRRAGDAYADDRHRPKQARQSHRLRQRGLHEAHRLRPGGDPRSELPLPPGSGDQPLRRHPDTGRHRATRAHRDRAPQPQEGRRGLLEPPPRLAGVRSQRRADPLLRLAVRRHAGAGQAQAPPRRARRVGGRGRTAQGGARPDR</sequence>
<proteinExistence type="predicted"/>
<name>A0AA37HTP4_9HYPH</name>